<feature type="compositionally biased region" description="Low complexity" evidence="2">
    <location>
        <begin position="276"/>
        <end position="294"/>
    </location>
</feature>
<accession>A0ABM3FFZ2</accession>
<dbReference type="Gene3D" id="2.30.180.10">
    <property type="entry name" value="FAS1 domain"/>
    <property type="match status" value="2"/>
</dbReference>
<dbReference type="InterPro" id="IPR036378">
    <property type="entry name" value="FAS1_dom_sf"/>
</dbReference>
<dbReference type="InterPro" id="IPR050904">
    <property type="entry name" value="Adhesion/Biosynth-related"/>
</dbReference>
<gene>
    <name evidence="6" type="primary">LOC107217701</name>
</gene>
<sequence>MEKRKNYIRVKTLLGLLLLAVFVDAESPDPADHFDPESSNVEQESVSSDLHKRQLSPSEQAQILSDVQQHQSRFGRVPNPIQNLQNTSPFPSLAKYKVDRAKQQQELLQLQQQQQRQNSNQQRIQNFFETAQTQYQPQAVKQQQQFQQILQSQPQFSQYQNLPINNAKYLNLNQPLLNNGQSIQLQSYFEKQRQLEFLQKQRERLLAEQQELRRQQELLRLQQLQQLQTTTSTTTPSPFQSTFSPLLLSSPSARKITAAESDLFLKAIASHQKKFSSTTSSPPVATTTTLRTTTVEASPSPTSRATARGKLVNDKQEIPKDILSLIEAQESQGTSSVSQNGKSKPQIQIIYQTEKPTAGATRQKSSAKSKSSQSSAQREALLRQLKLALLQSPDDEAAKNISTRDLVLPNGKTVQVIRAPNSLPSVESQLTSESLKEVVKSSLPTTSIKPPNAILEELTKGVLPPGADFEVLRHKLDGNLEEVGKAPLENSPAKKVTFVVLEEQPDGSYKVQGVKGNADKENGGDVESIVERIKNGELKLPPPSVKPSPTTATVTETITTTRKPPAITNVPTVITGPPPTTTYRPQTVLETGKNTDFSKSSDDRLPFVTISSSGGSATDRYVTSATTPSSHVYNSYRSTSRPSVHQTQSYVSKYPVSTRSHFIPTMAPVNEIVTQYPTTTPLSTSTYAEYTTNRYFSPTTYSNFGSKTAASPSPRSIANTPKTNVVYEENYESSTVFAPTSVLTVTPPPSDLAGDNLIRIFKRQGLYAMAKFLGQSGLDTVLNDTGPYTIFVPTDKAFRALLVQLGGPEKAEEKFRENPRLLSGLLLHHVIPGAFRIDSLQDEMTGVSLAGTQLRVNTYNMQDVEWNDVRVTTINGARVLPDKQNIEIPQGISHAVDRVMFPLPVGDLVETLQADRERRFTVFLRALHASGLEETLSGSKTYTIFAPTDNAFMIASASPNGSPPWLDDEDNQEAARAIVSRHVIPTTLFTAGMRYYQQKETLHSQAFLHIHKNSGRIKVNNAKVISYNIPATNGVIHAVDTLL</sequence>
<keyword evidence="1" id="KW-0175">Coiled coil</keyword>
<protein>
    <submittedName>
        <fullName evidence="6">Mediator of DNA damage checkpoint protein 1 isoform X1</fullName>
    </submittedName>
</protein>
<dbReference type="Pfam" id="PF02469">
    <property type="entry name" value="Fasciclin"/>
    <property type="match status" value="2"/>
</dbReference>
<keyword evidence="5" id="KW-1185">Reference proteome</keyword>
<evidence type="ECO:0000256" key="3">
    <source>
        <dbReference type="SAM" id="SignalP"/>
    </source>
</evidence>
<feature type="region of interest" description="Disordered" evidence="2">
    <location>
        <begin position="354"/>
        <end position="377"/>
    </location>
</feature>
<feature type="chain" id="PRO_5045153273" evidence="3">
    <location>
        <begin position="26"/>
        <end position="1043"/>
    </location>
</feature>
<organism evidence="5 6">
    <name type="scientific">Neodiprion lecontei</name>
    <name type="common">Redheaded pine sawfly</name>
    <dbReference type="NCBI Taxonomy" id="441921"/>
    <lineage>
        <taxon>Eukaryota</taxon>
        <taxon>Metazoa</taxon>
        <taxon>Ecdysozoa</taxon>
        <taxon>Arthropoda</taxon>
        <taxon>Hexapoda</taxon>
        <taxon>Insecta</taxon>
        <taxon>Pterygota</taxon>
        <taxon>Neoptera</taxon>
        <taxon>Endopterygota</taxon>
        <taxon>Hymenoptera</taxon>
        <taxon>Tenthredinoidea</taxon>
        <taxon>Diprionidae</taxon>
        <taxon>Diprioninae</taxon>
        <taxon>Neodiprion</taxon>
    </lineage>
</organism>
<proteinExistence type="predicted"/>
<evidence type="ECO:0000256" key="1">
    <source>
        <dbReference type="SAM" id="Coils"/>
    </source>
</evidence>
<feature type="coiled-coil region" evidence="1">
    <location>
        <begin position="188"/>
        <end position="227"/>
    </location>
</feature>
<feature type="signal peptide" evidence="3">
    <location>
        <begin position="1"/>
        <end position="25"/>
    </location>
</feature>
<dbReference type="PROSITE" id="PS50213">
    <property type="entry name" value="FAS1"/>
    <property type="match status" value="2"/>
</dbReference>
<feature type="domain" description="FAS1" evidence="4">
    <location>
        <begin position="753"/>
        <end position="900"/>
    </location>
</feature>
<feature type="compositionally biased region" description="Low complexity" evidence="2">
    <location>
        <begin position="363"/>
        <end position="377"/>
    </location>
</feature>
<feature type="region of interest" description="Disordered" evidence="2">
    <location>
        <begin position="30"/>
        <end position="57"/>
    </location>
</feature>
<dbReference type="SMART" id="SM00554">
    <property type="entry name" value="FAS1"/>
    <property type="match status" value="2"/>
</dbReference>
<evidence type="ECO:0000313" key="6">
    <source>
        <dbReference type="RefSeq" id="XP_046586946.1"/>
    </source>
</evidence>
<feature type="domain" description="FAS1" evidence="4">
    <location>
        <begin position="907"/>
        <end position="1043"/>
    </location>
</feature>
<dbReference type="RefSeq" id="XP_046586946.1">
    <property type="nucleotide sequence ID" value="XM_046730990.1"/>
</dbReference>
<evidence type="ECO:0000259" key="4">
    <source>
        <dbReference type="PROSITE" id="PS50213"/>
    </source>
</evidence>
<name>A0ABM3FFZ2_NEOLC</name>
<keyword evidence="3" id="KW-0732">Signal</keyword>
<dbReference type="InterPro" id="IPR000782">
    <property type="entry name" value="FAS1_domain"/>
</dbReference>
<dbReference type="Proteomes" id="UP000829291">
    <property type="component" value="Chromosome 2"/>
</dbReference>
<feature type="region of interest" description="Disordered" evidence="2">
    <location>
        <begin position="567"/>
        <end position="586"/>
    </location>
</feature>
<dbReference type="GeneID" id="107217701"/>
<feature type="compositionally biased region" description="Low complexity" evidence="2">
    <location>
        <begin position="37"/>
        <end position="48"/>
    </location>
</feature>
<feature type="coiled-coil region" evidence="1">
    <location>
        <begin position="93"/>
        <end position="120"/>
    </location>
</feature>
<dbReference type="SUPFAM" id="SSF82153">
    <property type="entry name" value="FAS1 domain"/>
    <property type="match status" value="2"/>
</dbReference>
<dbReference type="PANTHER" id="PTHR10900">
    <property type="entry name" value="PERIOSTIN-RELATED"/>
    <property type="match status" value="1"/>
</dbReference>
<dbReference type="PANTHER" id="PTHR10900:SF120">
    <property type="entry name" value="MUCIN-5AC-RELATED"/>
    <property type="match status" value="1"/>
</dbReference>
<evidence type="ECO:0000256" key="2">
    <source>
        <dbReference type="SAM" id="MobiDB-lite"/>
    </source>
</evidence>
<feature type="region of interest" description="Disordered" evidence="2">
    <location>
        <begin position="275"/>
        <end position="314"/>
    </location>
</feature>
<reference evidence="6" key="1">
    <citation type="submission" date="2025-08" db="UniProtKB">
        <authorList>
            <consortium name="RefSeq"/>
        </authorList>
    </citation>
    <scope>IDENTIFICATION</scope>
    <source>
        <tissue evidence="6">Thorax and Abdomen</tissue>
    </source>
</reference>
<evidence type="ECO:0000313" key="5">
    <source>
        <dbReference type="Proteomes" id="UP000829291"/>
    </source>
</evidence>
<feature type="compositionally biased region" description="Polar residues" evidence="2">
    <location>
        <begin position="295"/>
        <end position="305"/>
    </location>
</feature>